<organism evidence="1 2">
    <name type="scientific">Suillus subaureus</name>
    <dbReference type="NCBI Taxonomy" id="48587"/>
    <lineage>
        <taxon>Eukaryota</taxon>
        <taxon>Fungi</taxon>
        <taxon>Dikarya</taxon>
        <taxon>Basidiomycota</taxon>
        <taxon>Agaricomycotina</taxon>
        <taxon>Agaricomycetes</taxon>
        <taxon>Agaricomycetidae</taxon>
        <taxon>Boletales</taxon>
        <taxon>Suillineae</taxon>
        <taxon>Suillaceae</taxon>
        <taxon>Suillus</taxon>
    </lineage>
</organism>
<dbReference type="EMBL" id="JABBWG010000018">
    <property type="protein sequence ID" value="KAG1815761.1"/>
    <property type="molecule type" value="Genomic_DNA"/>
</dbReference>
<dbReference type="AlphaFoldDB" id="A0A9P7EAU9"/>
<keyword evidence="2" id="KW-1185">Reference proteome</keyword>
<sequence>MHSNNCNNHPICFASNLKHALQNPTELLKGTSHHDLNPTPVLPKDGWMVGANRRLLFWVPLASRERPFYSPGIASVIPSGQEIDLSRMAHGEHWSNCRDAPTSR</sequence>
<proteinExistence type="predicted"/>
<dbReference type="Proteomes" id="UP000807769">
    <property type="component" value="Unassembled WGS sequence"/>
</dbReference>
<gene>
    <name evidence="1" type="ORF">BJ212DRAFT_1358512</name>
</gene>
<evidence type="ECO:0000313" key="1">
    <source>
        <dbReference type="EMBL" id="KAG1815761.1"/>
    </source>
</evidence>
<protein>
    <submittedName>
        <fullName evidence="1">Uncharacterized protein</fullName>
    </submittedName>
</protein>
<evidence type="ECO:0000313" key="2">
    <source>
        <dbReference type="Proteomes" id="UP000807769"/>
    </source>
</evidence>
<dbReference type="OrthoDB" id="2615105at2759"/>
<dbReference type="GeneID" id="64629833"/>
<comment type="caution">
    <text evidence="1">The sequence shown here is derived from an EMBL/GenBank/DDBJ whole genome shotgun (WGS) entry which is preliminary data.</text>
</comment>
<reference evidence="1" key="1">
    <citation type="journal article" date="2020" name="New Phytol.">
        <title>Comparative genomics reveals dynamic genome evolution in host specialist ectomycorrhizal fungi.</title>
        <authorList>
            <person name="Lofgren L.A."/>
            <person name="Nguyen N.H."/>
            <person name="Vilgalys R."/>
            <person name="Ruytinx J."/>
            <person name="Liao H.L."/>
            <person name="Branco S."/>
            <person name="Kuo A."/>
            <person name="LaButti K."/>
            <person name="Lipzen A."/>
            <person name="Andreopoulos W."/>
            <person name="Pangilinan J."/>
            <person name="Riley R."/>
            <person name="Hundley H."/>
            <person name="Na H."/>
            <person name="Barry K."/>
            <person name="Grigoriev I.V."/>
            <person name="Stajich J.E."/>
            <person name="Kennedy P.G."/>
        </authorList>
    </citation>
    <scope>NUCLEOTIDE SEQUENCE</scope>
    <source>
        <strain evidence="1">MN1</strain>
    </source>
</reference>
<dbReference type="RefSeq" id="XP_041192692.1">
    <property type="nucleotide sequence ID" value="XM_041335816.1"/>
</dbReference>
<name>A0A9P7EAU9_9AGAM</name>
<accession>A0A9P7EAU9</accession>